<keyword evidence="4" id="KW-0564">Palmitate</keyword>
<dbReference type="SUPFAM" id="SSF53850">
    <property type="entry name" value="Periplasmic binding protein-like II"/>
    <property type="match status" value="1"/>
</dbReference>
<evidence type="ECO:0000256" key="1">
    <source>
        <dbReference type="ARBA" id="ARBA00004635"/>
    </source>
</evidence>
<reference evidence="10 11" key="1">
    <citation type="submission" date="2020-12" db="EMBL/GenBank/DDBJ databases">
        <title>FDA dAtabase for Regulatory Grade micrObial Sequences (FDA-ARGOS): Supporting development and validation of Infectious Disease Dx tests.</title>
        <authorList>
            <person name="Sproer C."/>
            <person name="Gronow S."/>
            <person name="Severitt S."/>
            <person name="Schroder I."/>
            <person name="Tallon L."/>
            <person name="Sadzewicz L."/>
            <person name="Zhao X."/>
            <person name="Boylan J."/>
            <person name="Ott S."/>
            <person name="Bowen H."/>
            <person name="Vavikolanu K."/>
            <person name="Mehta A."/>
            <person name="Aluvathingal J."/>
            <person name="Nadendla S."/>
            <person name="Lowell S."/>
            <person name="Myers T."/>
            <person name="Yan Y."/>
            <person name="Sichtig H."/>
        </authorList>
    </citation>
    <scope>NUCLEOTIDE SEQUENCE [LARGE SCALE GENOMIC DNA]</scope>
    <source>
        <strain evidence="10 11">FDAARGOS_911</strain>
    </source>
</reference>
<dbReference type="PROSITE" id="PS51257">
    <property type="entry name" value="PROKAR_LIPOPROTEIN"/>
    <property type="match status" value="1"/>
</dbReference>
<dbReference type="InterPro" id="IPR004872">
    <property type="entry name" value="Lipoprotein_NlpA"/>
</dbReference>
<feature type="lipid moiety-binding region" description="S-diacylglycerol cysteine" evidence="7">
    <location>
        <position position="20"/>
    </location>
</feature>
<evidence type="ECO:0000313" key="9">
    <source>
        <dbReference type="EMBL" id="MCY3052749.1"/>
    </source>
</evidence>
<evidence type="ECO:0000313" key="11">
    <source>
        <dbReference type="Proteomes" id="UP000594771"/>
    </source>
</evidence>
<dbReference type="PANTHER" id="PTHR30429:SF3">
    <property type="entry name" value="LIPOPROTEIN"/>
    <property type="match status" value="1"/>
</dbReference>
<dbReference type="Proteomes" id="UP001069145">
    <property type="component" value="Unassembled WGS sequence"/>
</dbReference>
<keyword evidence="2 8" id="KW-0732">Signal</keyword>
<dbReference type="OrthoDB" id="9812878at2"/>
<dbReference type="GeneID" id="35768351"/>
<reference evidence="9" key="2">
    <citation type="submission" date="2022-09" db="EMBL/GenBank/DDBJ databases">
        <title>Aerococcus urinae taxonomy study.</title>
        <authorList>
            <person name="Christensen J."/>
            <person name="Senneby E."/>
        </authorList>
    </citation>
    <scope>NUCLEOTIDE SEQUENCE</scope>
    <source>
        <strain evidence="9">NLD-066-U95</strain>
    </source>
</reference>
<evidence type="ECO:0000256" key="6">
    <source>
        <dbReference type="PIRNR" id="PIRNR002854"/>
    </source>
</evidence>
<dbReference type="AlphaFoldDB" id="A0A109REJ8"/>
<evidence type="ECO:0000256" key="7">
    <source>
        <dbReference type="PIRSR" id="PIRSR002854-1"/>
    </source>
</evidence>
<evidence type="ECO:0000313" key="10">
    <source>
        <dbReference type="EMBL" id="QPS01054.1"/>
    </source>
</evidence>
<evidence type="ECO:0000313" key="12">
    <source>
        <dbReference type="Proteomes" id="UP001069145"/>
    </source>
</evidence>
<dbReference type="Pfam" id="PF03180">
    <property type="entry name" value="Lipoprotein_9"/>
    <property type="match status" value="1"/>
</dbReference>
<keyword evidence="5 6" id="KW-0449">Lipoprotein</keyword>
<feature type="chain" id="PRO_5039562610" description="Lipoprotein" evidence="8">
    <location>
        <begin position="20"/>
        <end position="273"/>
    </location>
</feature>
<dbReference type="Gene3D" id="3.40.190.10">
    <property type="entry name" value="Periplasmic binding protein-like II"/>
    <property type="match status" value="2"/>
</dbReference>
<dbReference type="PIRSF" id="PIRSF002854">
    <property type="entry name" value="MetQ"/>
    <property type="match status" value="1"/>
</dbReference>
<comment type="similarity">
    <text evidence="6">Belongs to the nlpA lipoprotein family.</text>
</comment>
<evidence type="ECO:0000256" key="4">
    <source>
        <dbReference type="ARBA" id="ARBA00023139"/>
    </source>
</evidence>
<keyword evidence="3" id="KW-0472">Membrane</keyword>
<dbReference type="Proteomes" id="UP000594771">
    <property type="component" value="Chromosome"/>
</dbReference>
<proteinExistence type="inferred from homology"/>
<evidence type="ECO:0000256" key="2">
    <source>
        <dbReference type="ARBA" id="ARBA00022729"/>
    </source>
</evidence>
<sequence length="273" mass="30655">MKKWILRLMALLAAFTLVACQSGNTDSDKTVKVGVVGEKNDEWDYLKDELKEKEGIDLELVKFTDYRMPIEALEHNEIDMHAALTEIYMDNMNKESGYHNTTIGYTTLNPMGVFSNKIESIDQVKEGDKVAVPNDVSNESRALLLLQEAGLIKLNPDKGLMPTVEDITENPKNLEFITLDSNQTASALNDVTISCINNDMAADAGFVPTKDSIYLEKATDSSKPYWNVIAVDEKNKDNETYKKIVKYYQTPEVAKIIDEKSNGSSIPIWESQK</sequence>
<dbReference type="KEGG" id="aun:AWM73_03475"/>
<accession>A0A109REJ8</accession>
<dbReference type="EMBL" id="JAOTML010000001">
    <property type="protein sequence ID" value="MCY3052749.1"/>
    <property type="molecule type" value="Genomic_DNA"/>
</dbReference>
<evidence type="ECO:0000256" key="5">
    <source>
        <dbReference type="ARBA" id="ARBA00023288"/>
    </source>
</evidence>
<dbReference type="EMBL" id="CP065662">
    <property type="protein sequence ID" value="QPS01054.1"/>
    <property type="molecule type" value="Genomic_DNA"/>
</dbReference>
<dbReference type="RefSeq" id="WP_060778087.1">
    <property type="nucleotide sequence ID" value="NZ_CAJHLF010000010.1"/>
</dbReference>
<gene>
    <name evidence="10" type="ORF">I6G68_06575</name>
    <name evidence="9" type="ORF">ODY43_01850</name>
</gene>
<name>A0A109REJ8_9LACT</name>
<protein>
    <recommendedName>
        <fullName evidence="6">Lipoprotein</fullName>
    </recommendedName>
</protein>
<comment type="subcellular location">
    <subcellularLocation>
        <location evidence="1">Membrane</location>
        <topology evidence="1">Lipid-anchor</topology>
    </subcellularLocation>
</comment>
<feature type="signal peptide" evidence="8">
    <location>
        <begin position="1"/>
        <end position="19"/>
    </location>
</feature>
<organism evidence="10 11">
    <name type="scientific">Aerococcus urinae</name>
    <dbReference type="NCBI Taxonomy" id="1376"/>
    <lineage>
        <taxon>Bacteria</taxon>
        <taxon>Bacillati</taxon>
        <taxon>Bacillota</taxon>
        <taxon>Bacilli</taxon>
        <taxon>Lactobacillales</taxon>
        <taxon>Aerococcaceae</taxon>
        <taxon>Aerococcus</taxon>
    </lineage>
</organism>
<evidence type="ECO:0000256" key="3">
    <source>
        <dbReference type="ARBA" id="ARBA00023136"/>
    </source>
</evidence>
<keyword evidence="12" id="KW-1185">Reference proteome</keyword>
<evidence type="ECO:0000256" key="8">
    <source>
        <dbReference type="SAM" id="SignalP"/>
    </source>
</evidence>
<dbReference type="PANTHER" id="PTHR30429">
    <property type="entry name" value="D-METHIONINE-BINDING LIPOPROTEIN METQ"/>
    <property type="match status" value="1"/>
</dbReference>
<dbReference type="GO" id="GO:0016020">
    <property type="term" value="C:membrane"/>
    <property type="evidence" value="ECO:0007669"/>
    <property type="project" value="UniProtKB-SubCell"/>
</dbReference>